<dbReference type="RefSeq" id="XP_052121544.1">
    <property type="nucleotide sequence ID" value="XM_052265584.1"/>
</dbReference>
<dbReference type="OrthoDB" id="2015372at2759"/>
<keyword evidence="2" id="KW-1185">Reference proteome</keyword>
<dbReference type="InterPro" id="IPR027417">
    <property type="entry name" value="P-loop_NTPase"/>
</dbReference>
<reference evidence="3" key="1">
    <citation type="submission" date="2025-08" db="UniProtKB">
        <authorList>
            <consortium name="RefSeq"/>
        </authorList>
    </citation>
    <scope>IDENTIFICATION</scope>
    <source>
        <tissue evidence="3">Whole organism</tissue>
    </source>
</reference>
<gene>
    <name evidence="3" type="primary">LOC113202858</name>
</gene>
<sequence length="678" mass="73230">MEEYLDPPFEQEVRRTIVRHMDANGTLASLEQAGFKFKDSLEEYTEGKRSEATPPFIFPIPLDVAELAEISCEMGSLVLEKPRLVQELVRDVVHCALTTLCPLPALTLDQVQVALRVSSLPAERSLRTDGTKIPAPTDRRLLLLQGVAVAVTTPTKYTRSAVFRCPVLSCPGAAGVRVWGPKASRRRCRFCAGDADEAPRGRDVGDQVEALLVRPDALQAAEAQEGRPNLSHPTLVRFCDDLALPETLQLGQRYDVVVLSSGLAGPAEAWGVRPWVDGALRRVARGLRSDPLPGSIQGVWVEASADTESPWAFAVTLASQVGGDRYPAHTFLHLKLGILLSLASQGLDHPPVPLLAVGRDPAGQVLLARGARLADRAVCITSAADLTRLPAAPALPRQQQASRGRAGPAGAWLSAGPLVLARGGICFVGSWDKWNRSSASAITAALESGKAVLECRDLAGAQLPGAGPSVPLQCAVWAYWSPPTTSKPSDLLTLRTLLNTLGAPVLAETGSEEEAFDICEHLLIKARREQMSSVVLDSDMKEFLTLVNAQPVALTDEASRLIRDYFVASRRVRPNCLPVTAVGTMAAMAEALARISLRVEATWADVVLVVWMYEVAFTSLFGSCLVSPLPDICGVPLDAEYLTYQMDCRLNSMRVWLDNYIKLILLSSLRVDHEDIGG</sequence>
<dbReference type="Gene3D" id="3.40.50.300">
    <property type="entry name" value="P-loop containing nucleotide triphosphate hydrolases"/>
    <property type="match status" value="1"/>
</dbReference>
<proteinExistence type="predicted"/>
<evidence type="ECO:0000313" key="3">
    <source>
        <dbReference type="RefSeq" id="XP_052121544.1"/>
    </source>
</evidence>
<dbReference type="Proteomes" id="UP000504606">
    <property type="component" value="Unplaced"/>
</dbReference>
<evidence type="ECO:0000259" key="1">
    <source>
        <dbReference type="Pfam" id="PF26063"/>
    </source>
</evidence>
<dbReference type="GeneID" id="113202858"/>
<organism evidence="2 3">
    <name type="scientific">Frankliniella occidentalis</name>
    <name type="common">Western flower thrips</name>
    <name type="synonym">Euthrips occidentalis</name>
    <dbReference type="NCBI Taxonomy" id="133901"/>
    <lineage>
        <taxon>Eukaryota</taxon>
        <taxon>Metazoa</taxon>
        <taxon>Ecdysozoa</taxon>
        <taxon>Arthropoda</taxon>
        <taxon>Hexapoda</taxon>
        <taxon>Insecta</taxon>
        <taxon>Pterygota</taxon>
        <taxon>Neoptera</taxon>
        <taxon>Paraneoptera</taxon>
        <taxon>Thysanoptera</taxon>
        <taxon>Terebrantia</taxon>
        <taxon>Thripoidea</taxon>
        <taxon>Thripidae</taxon>
        <taxon>Frankliniella</taxon>
    </lineage>
</organism>
<evidence type="ECO:0000313" key="2">
    <source>
        <dbReference type="Proteomes" id="UP000504606"/>
    </source>
</evidence>
<feature type="domain" description="MCMDC2 N-terminal" evidence="1">
    <location>
        <begin position="14"/>
        <end position="120"/>
    </location>
</feature>
<accession>A0A9C6U5L7</accession>
<dbReference type="KEGG" id="foc:113202858"/>
<protein>
    <submittedName>
        <fullName evidence="3">Minichromosome maintenance domain-containing protein 2 isoform X1</fullName>
    </submittedName>
</protein>
<dbReference type="InterPro" id="IPR058769">
    <property type="entry name" value="MCMDC2_N"/>
</dbReference>
<dbReference type="Pfam" id="PF26063">
    <property type="entry name" value="MCMDC2_N"/>
    <property type="match status" value="1"/>
</dbReference>
<dbReference type="CTD" id="3772646"/>
<dbReference type="AlphaFoldDB" id="A0A9C6U5L7"/>
<name>A0A9C6U5L7_FRAOC</name>